<dbReference type="PANTHER" id="PTHR21485:SF6">
    <property type="entry name" value="N-ACYLNEURAMINATE CYTIDYLYLTRANSFERASE-RELATED"/>
    <property type="match status" value="1"/>
</dbReference>
<sequence>MLPLLIASQNSGVAMPSVFALVPARGGSTGIIQKNIQPLLDQPLLAYTLNAAHASGVVDAVYVSSDDDQILAMAHYYGAERIKRDHHLARDDSPLDPVVGEFIHRIKPAGKDIVILLQPTSPLRTAKHIVEALAEYRDFPCCRGLISVYEISNQYRRAYVGGNEFLQLLAGEHASLMHREALPSLYMPNDAIAIFKVDDFLREEAIPHSHLIPYLMSETESLKIHTEDDIKRAEAYLRNQAQQ</sequence>
<evidence type="ECO:0008006" key="3">
    <source>
        <dbReference type="Google" id="ProtNLM"/>
    </source>
</evidence>
<gene>
    <name evidence="1" type="ORF">CBP51_18135</name>
</gene>
<comment type="caution">
    <text evidence="1">The sequence shown here is derived from an EMBL/GenBank/DDBJ whole genome shotgun (WGS) entry which is preliminary data.</text>
</comment>
<dbReference type="InterPro" id="IPR029044">
    <property type="entry name" value="Nucleotide-diphossugar_trans"/>
</dbReference>
<dbReference type="InterPro" id="IPR003329">
    <property type="entry name" value="Cytidylyl_trans"/>
</dbReference>
<dbReference type="PANTHER" id="PTHR21485">
    <property type="entry name" value="HAD SUPERFAMILY MEMBERS CMAS AND KDSC"/>
    <property type="match status" value="1"/>
</dbReference>
<dbReference type="Pfam" id="PF02348">
    <property type="entry name" value="CTP_transf_3"/>
    <property type="match status" value="1"/>
</dbReference>
<dbReference type="Proteomes" id="UP000216101">
    <property type="component" value="Unassembled WGS sequence"/>
</dbReference>
<dbReference type="AlphaFoldDB" id="A0A266Q5B3"/>
<evidence type="ECO:0000313" key="2">
    <source>
        <dbReference type="Proteomes" id="UP000216101"/>
    </source>
</evidence>
<dbReference type="InterPro" id="IPR050793">
    <property type="entry name" value="CMP-NeuNAc_synthase"/>
</dbReference>
<protein>
    <recommendedName>
        <fullName evidence="3">Acylneuraminate cytidylyltransferase</fullName>
    </recommendedName>
</protein>
<name>A0A266Q5B3_9GAMM</name>
<proteinExistence type="predicted"/>
<dbReference type="EMBL" id="NHNI01000002">
    <property type="protein sequence ID" value="OZY85064.1"/>
    <property type="molecule type" value="Genomic_DNA"/>
</dbReference>
<dbReference type="CDD" id="cd02513">
    <property type="entry name" value="CMP-NeuAc_Synthase"/>
    <property type="match status" value="1"/>
</dbReference>
<accession>A0A266Q5B3</accession>
<keyword evidence="2" id="KW-1185">Reference proteome</keyword>
<dbReference type="Gene3D" id="3.90.550.10">
    <property type="entry name" value="Spore Coat Polysaccharide Biosynthesis Protein SpsA, Chain A"/>
    <property type="match status" value="1"/>
</dbReference>
<dbReference type="SUPFAM" id="SSF53448">
    <property type="entry name" value="Nucleotide-diphospho-sugar transferases"/>
    <property type="match status" value="1"/>
</dbReference>
<evidence type="ECO:0000313" key="1">
    <source>
        <dbReference type="EMBL" id="OZY85064.1"/>
    </source>
</evidence>
<organism evidence="1 2">
    <name type="scientific">Cellvibrio mixtus</name>
    <dbReference type="NCBI Taxonomy" id="39650"/>
    <lineage>
        <taxon>Bacteria</taxon>
        <taxon>Pseudomonadati</taxon>
        <taxon>Pseudomonadota</taxon>
        <taxon>Gammaproteobacteria</taxon>
        <taxon>Cellvibrionales</taxon>
        <taxon>Cellvibrionaceae</taxon>
        <taxon>Cellvibrio</taxon>
    </lineage>
</organism>
<dbReference type="GO" id="GO:0008781">
    <property type="term" value="F:N-acylneuraminate cytidylyltransferase activity"/>
    <property type="evidence" value="ECO:0007669"/>
    <property type="project" value="TreeGrafter"/>
</dbReference>
<reference evidence="2" key="1">
    <citation type="submission" date="2017-05" db="EMBL/GenBank/DDBJ databases">
        <authorList>
            <person name="Barney B.M."/>
        </authorList>
    </citation>
    <scope>NUCLEOTIDE SEQUENCE [LARGE SCALE GENOMIC DNA]</scope>
    <source>
        <strain evidence="2">PSBB022</strain>
    </source>
</reference>